<dbReference type="AlphaFoldDB" id="A0A8X6TE26"/>
<evidence type="ECO:0000313" key="2">
    <source>
        <dbReference type="Proteomes" id="UP000887013"/>
    </source>
</evidence>
<accession>A0A8X6TE26</accession>
<keyword evidence="2" id="KW-1185">Reference proteome</keyword>
<organism evidence="1 2">
    <name type="scientific">Nephila pilipes</name>
    <name type="common">Giant wood spider</name>
    <name type="synonym">Nephila maculata</name>
    <dbReference type="NCBI Taxonomy" id="299642"/>
    <lineage>
        <taxon>Eukaryota</taxon>
        <taxon>Metazoa</taxon>
        <taxon>Ecdysozoa</taxon>
        <taxon>Arthropoda</taxon>
        <taxon>Chelicerata</taxon>
        <taxon>Arachnida</taxon>
        <taxon>Araneae</taxon>
        <taxon>Araneomorphae</taxon>
        <taxon>Entelegynae</taxon>
        <taxon>Araneoidea</taxon>
        <taxon>Nephilidae</taxon>
        <taxon>Nephila</taxon>
    </lineage>
</organism>
<name>A0A8X6TE26_NEPPI</name>
<evidence type="ECO:0000313" key="1">
    <source>
        <dbReference type="EMBL" id="GFS98140.1"/>
    </source>
</evidence>
<proteinExistence type="predicted"/>
<protein>
    <submittedName>
        <fullName evidence="1">Uncharacterized protein</fullName>
    </submittedName>
</protein>
<gene>
    <name evidence="1" type="ORF">NPIL_515741</name>
</gene>
<reference evidence="1" key="1">
    <citation type="submission" date="2020-08" db="EMBL/GenBank/DDBJ databases">
        <title>Multicomponent nature underlies the extraordinary mechanical properties of spider dragline silk.</title>
        <authorList>
            <person name="Kono N."/>
            <person name="Nakamura H."/>
            <person name="Mori M."/>
            <person name="Yoshida Y."/>
            <person name="Ohtoshi R."/>
            <person name="Malay A.D."/>
            <person name="Moran D.A.P."/>
            <person name="Tomita M."/>
            <person name="Numata K."/>
            <person name="Arakawa K."/>
        </authorList>
    </citation>
    <scope>NUCLEOTIDE SEQUENCE</scope>
</reference>
<dbReference type="EMBL" id="BMAW01006272">
    <property type="protein sequence ID" value="GFS98140.1"/>
    <property type="molecule type" value="Genomic_DNA"/>
</dbReference>
<dbReference type="Proteomes" id="UP000887013">
    <property type="component" value="Unassembled WGS sequence"/>
</dbReference>
<sequence length="139" mass="15214">MRFINPKGRTDGKRDVAEGAVVLDLQASQDKAKYFLSELPPDNSDEKSLSQSTFLVGPIDFPNYSDRQKSFACDVAPIGGCLPVPGRIQEPDGRAKFYGFAVDEDKPLHLKAIWDSPAYANSETNLASLVRGNPIFPVV</sequence>
<comment type="caution">
    <text evidence="1">The sequence shown here is derived from an EMBL/GenBank/DDBJ whole genome shotgun (WGS) entry which is preliminary data.</text>
</comment>